<evidence type="ECO:0000259" key="9">
    <source>
        <dbReference type="PROSITE" id="PS50045"/>
    </source>
</evidence>
<dbReference type="InterPro" id="IPR009057">
    <property type="entry name" value="Homeodomain-like_sf"/>
</dbReference>
<protein>
    <recommendedName>
        <fullName evidence="8">HTH-type transcriptional regulatory protein TyrR</fullName>
    </recommendedName>
</protein>
<accession>A0A6I0FB32</accession>
<dbReference type="SUPFAM" id="SSF46689">
    <property type="entry name" value="Homeodomain-like"/>
    <property type="match status" value="1"/>
</dbReference>
<evidence type="ECO:0000313" key="13">
    <source>
        <dbReference type="EMBL" id="KAB3534885.1"/>
    </source>
</evidence>
<keyword evidence="2" id="KW-0479">Metal-binding</keyword>
<evidence type="ECO:0000256" key="8">
    <source>
        <dbReference type="ARBA" id="ARBA00029500"/>
    </source>
</evidence>
<dbReference type="InterPro" id="IPR009016">
    <property type="entry name" value="Fe_hydrogenase"/>
</dbReference>
<comment type="caution">
    <text evidence="13">The sequence shown here is derived from an EMBL/GenBank/DDBJ whole genome shotgun (WGS) entry which is preliminary data.</text>
</comment>
<keyword evidence="4" id="KW-0058">Aromatic hydrocarbons catabolism</keyword>
<dbReference type="PROSITE" id="PS00198">
    <property type="entry name" value="4FE4S_FER_1"/>
    <property type="match status" value="2"/>
</dbReference>
<dbReference type="InterPro" id="IPR025662">
    <property type="entry name" value="Sigma_54_int_dom_ATP-bd_1"/>
</dbReference>
<reference evidence="13 14" key="1">
    <citation type="submission" date="2019-10" db="EMBL/GenBank/DDBJ databases">
        <title>Alkaliphilus serpentinus sp. nov. and Alkaliphilus pronyensis sp. nov., two novel anaerobic alkaliphilic species isolated from the serpentinized-hosted hydrothermal field of the Prony Bay (New Caledonia).</title>
        <authorList>
            <person name="Postec A."/>
        </authorList>
    </citation>
    <scope>NUCLEOTIDE SEQUENCE [LARGE SCALE GENOMIC DNA]</scope>
    <source>
        <strain evidence="13 14">LacV</strain>
    </source>
</reference>
<dbReference type="Gene3D" id="1.10.8.60">
    <property type="match status" value="1"/>
</dbReference>
<dbReference type="InterPro" id="IPR027417">
    <property type="entry name" value="P-loop_NTPase"/>
</dbReference>
<dbReference type="Pfam" id="PF00158">
    <property type="entry name" value="Sigma54_activat"/>
    <property type="match status" value="1"/>
</dbReference>
<dbReference type="Gene3D" id="3.40.50.300">
    <property type="entry name" value="P-loop containing nucleotide triphosphate hydrolases"/>
    <property type="match status" value="1"/>
</dbReference>
<evidence type="ECO:0000256" key="6">
    <source>
        <dbReference type="ARBA" id="ARBA00023004"/>
    </source>
</evidence>
<dbReference type="RefSeq" id="WP_151861055.1">
    <property type="nucleotide sequence ID" value="NZ_WBZC01000024.1"/>
</dbReference>
<evidence type="ECO:0000259" key="10">
    <source>
        <dbReference type="PROSITE" id="PS50112"/>
    </source>
</evidence>
<evidence type="ECO:0000256" key="3">
    <source>
        <dbReference type="ARBA" id="ARBA00022741"/>
    </source>
</evidence>
<dbReference type="InterPro" id="IPR030828">
    <property type="entry name" value="HTH_TyrR"/>
</dbReference>
<evidence type="ECO:0000256" key="2">
    <source>
        <dbReference type="ARBA" id="ARBA00022723"/>
    </source>
</evidence>
<dbReference type="Pfam" id="PF18024">
    <property type="entry name" value="HTH_50"/>
    <property type="match status" value="1"/>
</dbReference>
<evidence type="ECO:0000256" key="5">
    <source>
        <dbReference type="ARBA" id="ARBA00022840"/>
    </source>
</evidence>
<gene>
    <name evidence="13" type="ORF">F8154_07815</name>
</gene>
<dbReference type="InterPro" id="IPR004108">
    <property type="entry name" value="Fe_hydrogenase_lsu_C"/>
</dbReference>
<dbReference type="Pfam" id="PF13187">
    <property type="entry name" value="Fer4_9"/>
    <property type="match status" value="1"/>
</dbReference>
<dbReference type="GO" id="GO:0051539">
    <property type="term" value="F:4 iron, 4 sulfur cluster binding"/>
    <property type="evidence" value="ECO:0007669"/>
    <property type="project" value="UniProtKB-KW"/>
</dbReference>
<dbReference type="Pfam" id="PF02906">
    <property type="entry name" value="Fe_hyd_lg_C"/>
    <property type="match status" value="1"/>
</dbReference>
<dbReference type="CDD" id="cd00130">
    <property type="entry name" value="PAS"/>
    <property type="match status" value="1"/>
</dbReference>
<sequence length="887" mass="101218">MQDIINVKKNQCKQCYSCVRNCPVDAVQINQGQASIIHSRCISCGKCVRSCPQNAKIVLDNKLQTLELLRNSSKVIACLAPSFIVSFFPHSYGRVIGALKKICFHQVWEVAVGAEVLSKQLEKLIEKNKDNIYLSTTCPAFVSLIEKHYPELIQYLTALASPMIATGRIIRDKFKDEDVKLVFIGPCIAKKAEALDPQFNNIINIALTFEEIKEIFNSHNIKLENIEEEEFDSPPSHTGRLFPLSIGFEKNLDLGSQFRYNQLETIYNERDCFQMIDVLSKNQIDVSLIDVLMCKGCIEGPKIDSDLNYYKKVNLINNYYEEKKQTAELSKKVDISSEIDLNRSFRNRRSIVSLPSNEEIKKILEFTFKYTEEDELNCGACGYSTCKNKAIAVFQGIAEADMCLPYLLVKKDRLNKEISERLKETSLLKDELETIIESSYDGIVVTDACGRILKSNKAWQRMIGCEKDCHQKDLRDMEMSEIIFPSATLLTLKEKRRISFIQDIINNKKGLATGTPIFDEEGSIERVITNVRDIDELNKLKKQIEETMRLEKYREKGTIKAEKYKYQSENIVANSLAMGKILQTASNVAPVDSTVLILGESGVGKEVLAKFIHKLSKRNNKPLISINCGAIPENLIESELFGYETGAFTGAQKSGKPGLIELTHKGTLFLDEVGEIPLNIQVKLLRVIQERRLIRLGGVTETNVDVRIIAATNRDLFKMVQEGNFRSDLYYRLNVIPIEIPPLRKRKADIIPLCYHFINKYNQKYGCNKGITIGVEEILKKYRWIGNVRELENVIERLVVTTKNDIIDEKNLPLYLIEDKYDIKDKITVDGIVPIKEALETIERRLLERAYEKYNNTYEMAKALGVNQSTVVRKLQKYIKNNALKHD</sequence>
<dbReference type="InterPro" id="IPR007202">
    <property type="entry name" value="4Fe-4S_dom"/>
</dbReference>
<dbReference type="PANTHER" id="PTHR32071:SF57">
    <property type="entry name" value="C4-DICARBOXYLATE TRANSPORT TRANSCRIPTIONAL REGULATORY PROTEIN DCTD"/>
    <property type="match status" value="1"/>
</dbReference>
<feature type="domain" description="Sigma-54 factor interaction" evidence="9">
    <location>
        <begin position="571"/>
        <end position="800"/>
    </location>
</feature>
<dbReference type="SUPFAM" id="SSF55785">
    <property type="entry name" value="PYP-like sensor domain (PAS domain)"/>
    <property type="match status" value="1"/>
</dbReference>
<evidence type="ECO:0000259" key="11">
    <source>
        <dbReference type="PROSITE" id="PS51379"/>
    </source>
</evidence>
<dbReference type="NCBIfam" id="TIGR00229">
    <property type="entry name" value="sensory_box"/>
    <property type="match status" value="1"/>
</dbReference>
<evidence type="ECO:0000313" key="14">
    <source>
        <dbReference type="Proteomes" id="UP000432715"/>
    </source>
</evidence>
<evidence type="ECO:0000256" key="1">
    <source>
        <dbReference type="ARBA" id="ARBA00022485"/>
    </source>
</evidence>
<dbReference type="Gene3D" id="3.30.70.20">
    <property type="match status" value="1"/>
</dbReference>
<dbReference type="InterPro" id="IPR002078">
    <property type="entry name" value="Sigma_54_int"/>
</dbReference>
<dbReference type="PROSITE" id="PS50045">
    <property type="entry name" value="SIGMA54_INTERACT_4"/>
    <property type="match status" value="1"/>
</dbReference>
<dbReference type="Gene3D" id="1.10.10.60">
    <property type="entry name" value="Homeodomain-like"/>
    <property type="match status" value="1"/>
</dbReference>
<dbReference type="SUPFAM" id="SSF53920">
    <property type="entry name" value="Fe-only hydrogenase"/>
    <property type="match status" value="1"/>
</dbReference>
<dbReference type="Gene3D" id="3.30.450.20">
    <property type="entry name" value="PAS domain"/>
    <property type="match status" value="1"/>
</dbReference>
<dbReference type="InterPro" id="IPR017896">
    <property type="entry name" value="4Fe4S_Fe-S-bd"/>
</dbReference>
<feature type="domain" description="PAS" evidence="10">
    <location>
        <begin position="428"/>
        <end position="464"/>
    </location>
</feature>
<dbReference type="GO" id="GO:0046872">
    <property type="term" value="F:metal ion binding"/>
    <property type="evidence" value="ECO:0007669"/>
    <property type="project" value="UniProtKB-KW"/>
</dbReference>
<dbReference type="GO" id="GO:0006355">
    <property type="term" value="P:regulation of DNA-templated transcription"/>
    <property type="evidence" value="ECO:0007669"/>
    <property type="project" value="InterPro"/>
</dbReference>
<feature type="domain" description="4Fe-4S ferredoxin-type" evidence="11">
    <location>
        <begin position="32"/>
        <end position="61"/>
    </location>
</feature>
<keyword evidence="14" id="KW-1185">Reference proteome</keyword>
<dbReference type="PROSITE" id="PS51656">
    <property type="entry name" value="4FE4S"/>
    <property type="match status" value="1"/>
</dbReference>
<feature type="domain" description="4Fe-4S ferredoxin-type" evidence="11">
    <location>
        <begin position="3"/>
        <end position="31"/>
    </location>
</feature>
<keyword evidence="3" id="KW-0547">Nucleotide-binding</keyword>
<keyword evidence="5" id="KW-0067">ATP-binding</keyword>
<evidence type="ECO:0000256" key="7">
    <source>
        <dbReference type="ARBA" id="ARBA00023014"/>
    </source>
</evidence>
<dbReference type="PROSITE" id="PS50112">
    <property type="entry name" value="PAS"/>
    <property type="match status" value="1"/>
</dbReference>
<dbReference type="InterPro" id="IPR035965">
    <property type="entry name" value="PAS-like_dom_sf"/>
</dbReference>
<dbReference type="SUPFAM" id="SSF54862">
    <property type="entry name" value="4Fe-4S ferredoxins"/>
    <property type="match status" value="1"/>
</dbReference>
<organism evidence="13 14">
    <name type="scientific">Alkaliphilus pronyensis</name>
    <dbReference type="NCBI Taxonomy" id="1482732"/>
    <lineage>
        <taxon>Bacteria</taxon>
        <taxon>Bacillati</taxon>
        <taxon>Bacillota</taxon>
        <taxon>Clostridia</taxon>
        <taxon>Peptostreptococcales</taxon>
        <taxon>Natronincolaceae</taxon>
        <taxon>Alkaliphilus</taxon>
    </lineage>
</organism>
<dbReference type="Gene3D" id="3.40.950.10">
    <property type="entry name" value="Fe-only Hydrogenase (Larger Subunit), Chain L, domain 3"/>
    <property type="match status" value="1"/>
</dbReference>
<keyword evidence="6" id="KW-0408">Iron</keyword>
<dbReference type="PROSITE" id="PS00675">
    <property type="entry name" value="SIGMA54_INTERACT_1"/>
    <property type="match status" value="1"/>
</dbReference>
<evidence type="ECO:0000259" key="12">
    <source>
        <dbReference type="PROSITE" id="PS51656"/>
    </source>
</evidence>
<keyword evidence="1" id="KW-0004">4Fe-4S</keyword>
<dbReference type="GO" id="GO:0005524">
    <property type="term" value="F:ATP binding"/>
    <property type="evidence" value="ECO:0007669"/>
    <property type="project" value="UniProtKB-KW"/>
</dbReference>
<dbReference type="SUPFAM" id="SSF52540">
    <property type="entry name" value="P-loop containing nucleoside triphosphate hydrolases"/>
    <property type="match status" value="1"/>
</dbReference>
<name>A0A6I0FB32_9FIRM</name>
<dbReference type="CDD" id="cd00009">
    <property type="entry name" value="AAA"/>
    <property type="match status" value="1"/>
</dbReference>
<dbReference type="InterPro" id="IPR017900">
    <property type="entry name" value="4Fe4S_Fe_S_CS"/>
</dbReference>
<keyword evidence="7" id="KW-0411">Iron-sulfur</keyword>
<dbReference type="Pfam" id="PF13188">
    <property type="entry name" value="PAS_8"/>
    <property type="match status" value="1"/>
</dbReference>
<dbReference type="OrthoDB" id="9798098at2"/>
<dbReference type="InterPro" id="IPR058031">
    <property type="entry name" value="AAA_lid_NorR"/>
</dbReference>
<dbReference type="PANTHER" id="PTHR32071">
    <property type="entry name" value="TRANSCRIPTIONAL REGULATORY PROTEIN"/>
    <property type="match status" value="1"/>
</dbReference>
<dbReference type="InterPro" id="IPR000014">
    <property type="entry name" value="PAS"/>
</dbReference>
<dbReference type="Gene3D" id="1.10.15.40">
    <property type="entry name" value="Electron transport complex subunit B, putative Fe-S cluster"/>
    <property type="match status" value="1"/>
</dbReference>
<dbReference type="Proteomes" id="UP000432715">
    <property type="component" value="Unassembled WGS sequence"/>
</dbReference>
<feature type="domain" description="4Fe-4S" evidence="12">
    <location>
        <begin position="358"/>
        <end position="420"/>
    </location>
</feature>
<dbReference type="GO" id="GO:0003677">
    <property type="term" value="F:DNA binding"/>
    <property type="evidence" value="ECO:0007669"/>
    <property type="project" value="UniProtKB-KW"/>
</dbReference>
<dbReference type="EMBL" id="WBZC01000024">
    <property type="protein sequence ID" value="KAB3534885.1"/>
    <property type="molecule type" value="Genomic_DNA"/>
</dbReference>
<evidence type="ECO:0000256" key="4">
    <source>
        <dbReference type="ARBA" id="ARBA00022797"/>
    </source>
</evidence>
<dbReference type="SMART" id="SM00382">
    <property type="entry name" value="AAA"/>
    <property type="match status" value="1"/>
</dbReference>
<proteinExistence type="predicted"/>
<dbReference type="Pfam" id="PF25601">
    <property type="entry name" value="AAA_lid_14"/>
    <property type="match status" value="1"/>
</dbReference>
<dbReference type="InterPro" id="IPR003593">
    <property type="entry name" value="AAA+_ATPase"/>
</dbReference>
<dbReference type="PROSITE" id="PS51379">
    <property type="entry name" value="4FE4S_FER_2"/>
    <property type="match status" value="2"/>
</dbReference>
<dbReference type="Pfam" id="PF04060">
    <property type="entry name" value="FeS"/>
    <property type="match status" value="1"/>
</dbReference>
<dbReference type="AlphaFoldDB" id="A0A6I0FB32"/>
<dbReference type="FunFam" id="3.40.50.300:FF:000006">
    <property type="entry name" value="DNA-binding transcriptional regulator NtrC"/>
    <property type="match status" value="1"/>
</dbReference>